<accession>A0A101PNH6</accession>
<gene>
    <name evidence="1" type="ORF">AQJ11_44075</name>
</gene>
<sequence>MIERTLDAGVAAAWAAGDEVYGDNPHLHVALERRQLGYVLAVSSTHRVPTPAGDQRADHLAKKIPKRAWQKLSAGRGAKGHRWYDWAQIAITAPGLQDLAAARGRLLLVVAHASRDHGSPVDRHVRRRRSWVLPASV</sequence>
<evidence type="ECO:0000313" key="1">
    <source>
        <dbReference type="EMBL" id="KUN14766.1"/>
    </source>
</evidence>
<evidence type="ECO:0000313" key="2">
    <source>
        <dbReference type="Proteomes" id="UP000053398"/>
    </source>
</evidence>
<proteinExistence type="predicted"/>
<dbReference type="AlphaFoldDB" id="A0A101PNH6"/>
<reference evidence="1 2" key="1">
    <citation type="submission" date="2015-10" db="EMBL/GenBank/DDBJ databases">
        <title>Draft genome sequence of Streptomyces corchorusii DSM 40340, type strain for the species Streptomyces corchorusii.</title>
        <authorList>
            <person name="Ruckert C."/>
            <person name="Winkler A."/>
            <person name="Kalinowski J."/>
            <person name="Kampfer P."/>
            <person name="Glaeser S."/>
        </authorList>
    </citation>
    <scope>NUCLEOTIDE SEQUENCE [LARGE SCALE GENOMIC DNA]</scope>
    <source>
        <strain evidence="1 2">DSM 40340</strain>
    </source>
</reference>
<evidence type="ECO:0008006" key="3">
    <source>
        <dbReference type="Google" id="ProtNLM"/>
    </source>
</evidence>
<name>A0A101PNH6_STRCK</name>
<dbReference type="EMBL" id="LMWP01000077">
    <property type="protein sequence ID" value="KUN14766.1"/>
    <property type="molecule type" value="Genomic_DNA"/>
</dbReference>
<protein>
    <recommendedName>
        <fullName evidence="3">Transposase IS701-like DDE domain-containing protein</fullName>
    </recommendedName>
</protein>
<organism evidence="1 2">
    <name type="scientific">Streptomyces corchorusii</name>
    <name type="common">Streptomyces chibaensis</name>
    <dbReference type="NCBI Taxonomy" id="1903"/>
    <lineage>
        <taxon>Bacteria</taxon>
        <taxon>Bacillati</taxon>
        <taxon>Actinomycetota</taxon>
        <taxon>Actinomycetes</taxon>
        <taxon>Kitasatosporales</taxon>
        <taxon>Streptomycetaceae</taxon>
        <taxon>Streptomyces</taxon>
    </lineage>
</organism>
<keyword evidence="2" id="KW-1185">Reference proteome</keyword>
<dbReference type="Proteomes" id="UP000053398">
    <property type="component" value="Unassembled WGS sequence"/>
</dbReference>
<comment type="caution">
    <text evidence="1">The sequence shown here is derived from an EMBL/GenBank/DDBJ whole genome shotgun (WGS) entry which is preliminary data.</text>
</comment>